<dbReference type="InterPro" id="IPR014756">
    <property type="entry name" value="Ig_E-set"/>
</dbReference>
<dbReference type="Proteomes" id="UP000019151">
    <property type="component" value="Chromosome"/>
</dbReference>
<dbReference type="KEGG" id="gba:J421_1304"/>
<reference evidence="1 2" key="1">
    <citation type="journal article" date="2014" name="Genome Announc.">
        <title>Genome Sequence and Methylome of Soil Bacterium Gemmatirosa kalamazoonensis KBS708T, a Member of the Rarely Cultivated Gemmatimonadetes Phylum.</title>
        <authorList>
            <person name="Debruyn J.M."/>
            <person name="Radosevich M."/>
            <person name="Wommack K.E."/>
            <person name="Polson S.W."/>
            <person name="Hauser L.J."/>
            <person name="Fawaz M.N."/>
            <person name="Korlach J."/>
            <person name="Tsai Y.C."/>
        </authorList>
    </citation>
    <scope>NUCLEOTIDE SEQUENCE [LARGE SCALE GENOMIC DNA]</scope>
    <source>
        <strain evidence="1 2">KBS708</strain>
    </source>
</reference>
<proteinExistence type="predicted"/>
<dbReference type="HOGENOM" id="CLU_798672_0_0_0"/>
<dbReference type="eggNOG" id="ENOG502ZUFM">
    <property type="taxonomic scope" value="Bacteria"/>
</dbReference>
<accession>W0RDH4</accession>
<organism evidence="1 2">
    <name type="scientific">Gemmatirosa kalamazoonensis</name>
    <dbReference type="NCBI Taxonomy" id="861299"/>
    <lineage>
        <taxon>Bacteria</taxon>
        <taxon>Pseudomonadati</taxon>
        <taxon>Gemmatimonadota</taxon>
        <taxon>Gemmatimonadia</taxon>
        <taxon>Gemmatimonadales</taxon>
        <taxon>Gemmatimonadaceae</taxon>
        <taxon>Gemmatirosa</taxon>
    </lineage>
</organism>
<dbReference type="InParanoid" id="W0RDH4"/>
<dbReference type="Gene3D" id="2.60.40.10">
    <property type="entry name" value="Immunoglobulins"/>
    <property type="match status" value="1"/>
</dbReference>
<sequence length="347" mass="36003">MTAPTLAGELRLDGARTALRAAAGATLGGSDRWSAQGDLAASWLSSVATRGAWELGATASALQFNGEPAGASGVALARRHLALGAGGLWLGASGGVLGRRRGDVAPVGSVETGGWLRHDRLRASITLAALRTRLDTTVVLVDDQGVVVTTLPREPSHPFVALDATAAAEWRAPVVELGGTAVLRRAPRQDSETLHSVYVTGAWWVLPRAALTASAGDLAADPLRGFPARRVAAVGLRWRLGGAPARAPRGSSLGGATPAAEVVVRGARRVLRVRAPGASRVEVRGDFTGWRAADLARVGDLWEIALSAEPSTVRLTIRLDGGAWRPPANLPSVEDDFGERSGLLVVP</sequence>
<dbReference type="AlphaFoldDB" id="W0RDH4"/>
<dbReference type="PATRIC" id="fig|861299.3.peg.1324"/>
<name>W0RDH4_9BACT</name>
<dbReference type="CDD" id="cd02859">
    <property type="entry name" value="E_set_AMPKbeta_like_N"/>
    <property type="match status" value="1"/>
</dbReference>
<dbReference type="InterPro" id="IPR013783">
    <property type="entry name" value="Ig-like_fold"/>
</dbReference>
<dbReference type="STRING" id="861299.J421_1304"/>
<evidence type="ECO:0000313" key="2">
    <source>
        <dbReference type="Proteomes" id="UP000019151"/>
    </source>
</evidence>
<dbReference type="SUPFAM" id="SSF81296">
    <property type="entry name" value="E set domains"/>
    <property type="match status" value="1"/>
</dbReference>
<gene>
    <name evidence="1" type="ORF">J421_1304</name>
</gene>
<dbReference type="EMBL" id="CP007128">
    <property type="protein sequence ID" value="AHG88841.1"/>
    <property type="molecule type" value="Genomic_DNA"/>
</dbReference>
<evidence type="ECO:0000313" key="1">
    <source>
        <dbReference type="EMBL" id="AHG88841.1"/>
    </source>
</evidence>
<keyword evidence="2" id="KW-1185">Reference proteome</keyword>
<evidence type="ECO:0008006" key="3">
    <source>
        <dbReference type="Google" id="ProtNLM"/>
    </source>
</evidence>
<protein>
    <recommendedName>
        <fullName evidence="3">AMP-activated protein kinase glycogen-binding domain-containing protein</fullName>
    </recommendedName>
</protein>